<organism evidence="2 3">
    <name type="scientific">Glossina palpalis gambiensis</name>
    <dbReference type="NCBI Taxonomy" id="67801"/>
    <lineage>
        <taxon>Eukaryota</taxon>
        <taxon>Metazoa</taxon>
        <taxon>Ecdysozoa</taxon>
        <taxon>Arthropoda</taxon>
        <taxon>Hexapoda</taxon>
        <taxon>Insecta</taxon>
        <taxon>Pterygota</taxon>
        <taxon>Neoptera</taxon>
        <taxon>Endopterygota</taxon>
        <taxon>Diptera</taxon>
        <taxon>Brachycera</taxon>
        <taxon>Muscomorpha</taxon>
        <taxon>Hippoboscoidea</taxon>
        <taxon>Glossinidae</taxon>
        <taxon>Glossina</taxon>
    </lineage>
</organism>
<dbReference type="EnsemblMetazoa" id="GPPI050981-RA">
    <property type="protein sequence ID" value="GPPI050981-PA"/>
    <property type="gene ID" value="GPPI050981"/>
</dbReference>
<feature type="transmembrane region" description="Helical" evidence="1">
    <location>
        <begin position="46"/>
        <end position="63"/>
    </location>
</feature>
<reference evidence="2" key="2">
    <citation type="submission" date="2020-05" db="UniProtKB">
        <authorList>
            <consortium name="EnsemblMetazoa"/>
        </authorList>
    </citation>
    <scope>IDENTIFICATION</scope>
    <source>
        <strain evidence="2">IAEA</strain>
    </source>
</reference>
<accession>A0A1B0C747</accession>
<feature type="transmembrane region" description="Helical" evidence="1">
    <location>
        <begin position="12"/>
        <end position="34"/>
    </location>
</feature>
<proteinExistence type="predicted"/>
<evidence type="ECO:0000256" key="1">
    <source>
        <dbReference type="SAM" id="Phobius"/>
    </source>
</evidence>
<dbReference type="EMBL" id="JXJN01027529">
    <property type="status" value="NOT_ANNOTATED_CDS"/>
    <property type="molecule type" value="Genomic_DNA"/>
</dbReference>
<evidence type="ECO:0000313" key="2">
    <source>
        <dbReference type="EnsemblMetazoa" id="GPPI050981-PA"/>
    </source>
</evidence>
<protein>
    <submittedName>
        <fullName evidence="2">Uncharacterized protein</fullName>
    </submittedName>
</protein>
<evidence type="ECO:0000313" key="3">
    <source>
        <dbReference type="Proteomes" id="UP000092460"/>
    </source>
</evidence>
<dbReference type="AlphaFoldDB" id="A0A1B0C747"/>
<keyword evidence="1" id="KW-1133">Transmembrane helix</keyword>
<keyword evidence="1" id="KW-0472">Membrane</keyword>
<keyword evidence="3" id="KW-1185">Reference proteome</keyword>
<dbReference type="Proteomes" id="UP000092460">
    <property type="component" value="Unassembled WGS sequence"/>
</dbReference>
<sequence>YSKPQIERTTLQLSIAVVLKIHDVIAFVTFRLLYRSIDRLACLPTAYAALLLYLPSWAMSIYFCDAITALTGKNKGDPRELSEHCFTIFLETLLQFQEQRGSISNSFIPVLPGSRALASLFPIIRKSSSLQATHHNSVRQRFIHARYKLRSRTSVEHSSDNDKPSAIQERCSNDAHMLGNYMPPMSSNTVISSSLCSLYGKCPLSCHKDTVTKRGINTYWLCKSSKKSGSRKLCITLKGGLVQGYWRA</sequence>
<name>A0A1B0C747_9MUSC</name>
<dbReference type="VEuPathDB" id="VectorBase:GPPI050981"/>
<keyword evidence="1" id="KW-0812">Transmembrane</keyword>
<reference evidence="3" key="1">
    <citation type="submission" date="2015-01" db="EMBL/GenBank/DDBJ databases">
        <authorList>
            <person name="Aksoy S."/>
            <person name="Warren W."/>
            <person name="Wilson R.K."/>
        </authorList>
    </citation>
    <scope>NUCLEOTIDE SEQUENCE [LARGE SCALE GENOMIC DNA]</scope>
    <source>
        <strain evidence="3">IAEA</strain>
    </source>
</reference>